<feature type="transmembrane region" description="Helical" evidence="14">
    <location>
        <begin position="21"/>
        <end position="49"/>
    </location>
</feature>
<keyword evidence="6" id="KW-0808">Transferase</keyword>
<dbReference type="SMART" id="SM00387">
    <property type="entry name" value="HATPase_c"/>
    <property type="match status" value="1"/>
</dbReference>
<evidence type="ECO:0000256" key="1">
    <source>
        <dbReference type="ARBA" id="ARBA00000085"/>
    </source>
</evidence>
<evidence type="ECO:0000259" key="16">
    <source>
        <dbReference type="PROSITE" id="PS50885"/>
    </source>
</evidence>
<sequence length="369" mass="42258">MQVVKRILSLLPKGFLWRLSALNIVMIASVILLSGLATYYTACSLVGAISDFNSQQQSLFNQTLFNYLLIFAIMTFILGSLLHFYSTKKLIKPIRNLIEATMQLKKGKYPEPTAETAHGEVGELVTHFNGLIRQLEANEETRRKMISDLSHELRTPLTNLNGYLQALRDGDMQGSQALYEALHKETKHLMDLTEQMEMLKEWGDMSSRIYTEYNNVDVAELIKQCTAVFQWKLEREHLDIYVHAESCEMSVHAKGIRQVINNLIENAIHYHKGENENTIRLEGKVEYGYYHLSVSGPSERIPAEDQERIFERFYRSNDARNRQYGGSGLGLAIAKEIIEQHNGRIGLTTNERYNTFWFTLPISSIEGAN</sequence>
<dbReference type="InterPro" id="IPR003660">
    <property type="entry name" value="HAMP_dom"/>
</dbReference>
<dbReference type="OrthoDB" id="335833at2"/>
<keyword evidence="8" id="KW-0547">Nucleotide-binding</keyword>
<evidence type="ECO:0000256" key="11">
    <source>
        <dbReference type="ARBA" id="ARBA00022989"/>
    </source>
</evidence>
<dbReference type="Gene3D" id="3.30.565.10">
    <property type="entry name" value="Histidine kinase-like ATPase, C-terminal domain"/>
    <property type="match status" value="1"/>
</dbReference>
<evidence type="ECO:0000256" key="14">
    <source>
        <dbReference type="SAM" id="Phobius"/>
    </source>
</evidence>
<dbReference type="InterPro" id="IPR003594">
    <property type="entry name" value="HATPase_dom"/>
</dbReference>
<dbReference type="SMART" id="SM00388">
    <property type="entry name" value="HisKA"/>
    <property type="match status" value="1"/>
</dbReference>
<dbReference type="InterPro" id="IPR004358">
    <property type="entry name" value="Sig_transdc_His_kin-like_C"/>
</dbReference>
<protein>
    <recommendedName>
        <fullName evidence="3">histidine kinase</fullName>
        <ecNumber evidence="3">2.7.13.3</ecNumber>
    </recommendedName>
</protein>
<evidence type="ECO:0000256" key="7">
    <source>
        <dbReference type="ARBA" id="ARBA00022692"/>
    </source>
</evidence>
<dbReference type="EC" id="2.7.13.3" evidence="3"/>
<feature type="transmembrane region" description="Helical" evidence="14">
    <location>
        <begin position="64"/>
        <end position="85"/>
    </location>
</feature>
<keyword evidence="10" id="KW-0067">ATP-binding</keyword>
<dbReference type="PROSITE" id="PS50109">
    <property type="entry name" value="HIS_KIN"/>
    <property type="match status" value="1"/>
</dbReference>
<evidence type="ECO:0000256" key="8">
    <source>
        <dbReference type="ARBA" id="ARBA00022741"/>
    </source>
</evidence>
<dbReference type="PANTHER" id="PTHR45528:SF1">
    <property type="entry name" value="SENSOR HISTIDINE KINASE CPXA"/>
    <property type="match status" value="1"/>
</dbReference>
<dbReference type="InterPro" id="IPR005467">
    <property type="entry name" value="His_kinase_dom"/>
</dbReference>
<dbReference type="InterPro" id="IPR050398">
    <property type="entry name" value="HssS/ArlS-like"/>
</dbReference>
<evidence type="ECO:0000256" key="12">
    <source>
        <dbReference type="ARBA" id="ARBA00023012"/>
    </source>
</evidence>
<dbReference type="CDD" id="cd00082">
    <property type="entry name" value="HisKA"/>
    <property type="match status" value="1"/>
</dbReference>
<dbReference type="PRINTS" id="PR00344">
    <property type="entry name" value="BCTRLSENSOR"/>
</dbReference>
<keyword evidence="5" id="KW-0597">Phosphoprotein</keyword>
<reference evidence="17 18" key="1">
    <citation type="submission" date="2019-05" db="EMBL/GenBank/DDBJ databases">
        <title>Genomic analysis of Lentibacillus sp. NKC220-2.</title>
        <authorList>
            <person name="Oh Y.J."/>
        </authorList>
    </citation>
    <scope>NUCLEOTIDE SEQUENCE [LARGE SCALE GENOMIC DNA]</scope>
    <source>
        <strain evidence="17 18">NKC220-2</strain>
    </source>
</reference>
<feature type="domain" description="Histidine kinase" evidence="15">
    <location>
        <begin position="148"/>
        <end position="364"/>
    </location>
</feature>
<evidence type="ECO:0000256" key="10">
    <source>
        <dbReference type="ARBA" id="ARBA00022840"/>
    </source>
</evidence>
<proteinExistence type="predicted"/>
<dbReference type="PROSITE" id="PS50885">
    <property type="entry name" value="HAMP"/>
    <property type="match status" value="1"/>
</dbReference>
<keyword evidence="11 14" id="KW-1133">Transmembrane helix</keyword>
<evidence type="ECO:0000256" key="9">
    <source>
        <dbReference type="ARBA" id="ARBA00022777"/>
    </source>
</evidence>
<dbReference type="SUPFAM" id="SSF47384">
    <property type="entry name" value="Homodimeric domain of signal transducing histidine kinase"/>
    <property type="match status" value="1"/>
</dbReference>
<feature type="domain" description="HAMP" evidence="16">
    <location>
        <begin position="88"/>
        <end position="140"/>
    </location>
</feature>
<dbReference type="GO" id="GO:0005886">
    <property type="term" value="C:plasma membrane"/>
    <property type="evidence" value="ECO:0007669"/>
    <property type="project" value="UniProtKB-SubCell"/>
</dbReference>
<dbReference type="SMART" id="SM00304">
    <property type="entry name" value="HAMP"/>
    <property type="match status" value="1"/>
</dbReference>
<keyword evidence="7 14" id="KW-0812">Transmembrane</keyword>
<dbReference type="GO" id="GO:0005524">
    <property type="term" value="F:ATP binding"/>
    <property type="evidence" value="ECO:0007669"/>
    <property type="project" value="UniProtKB-KW"/>
</dbReference>
<dbReference type="Proteomes" id="UP000306980">
    <property type="component" value="Unassembled WGS sequence"/>
</dbReference>
<dbReference type="AlphaFoldDB" id="A0A5S3R7V4"/>
<dbReference type="GO" id="GO:0000155">
    <property type="term" value="F:phosphorelay sensor kinase activity"/>
    <property type="evidence" value="ECO:0007669"/>
    <property type="project" value="InterPro"/>
</dbReference>
<keyword evidence="4" id="KW-1003">Cell membrane</keyword>
<dbReference type="CDD" id="cd06225">
    <property type="entry name" value="HAMP"/>
    <property type="match status" value="1"/>
</dbReference>
<dbReference type="CDD" id="cd00075">
    <property type="entry name" value="HATPase"/>
    <property type="match status" value="1"/>
</dbReference>
<dbReference type="Pfam" id="PF00672">
    <property type="entry name" value="HAMP"/>
    <property type="match status" value="1"/>
</dbReference>
<evidence type="ECO:0000256" key="13">
    <source>
        <dbReference type="ARBA" id="ARBA00023136"/>
    </source>
</evidence>
<evidence type="ECO:0000256" key="6">
    <source>
        <dbReference type="ARBA" id="ARBA00022679"/>
    </source>
</evidence>
<dbReference type="Pfam" id="PF02518">
    <property type="entry name" value="HATPase_c"/>
    <property type="match status" value="1"/>
</dbReference>
<evidence type="ECO:0000259" key="15">
    <source>
        <dbReference type="PROSITE" id="PS50109"/>
    </source>
</evidence>
<comment type="subcellular location">
    <subcellularLocation>
        <location evidence="2">Cell membrane</location>
        <topology evidence="2">Multi-pass membrane protein</topology>
    </subcellularLocation>
</comment>
<dbReference type="Gene3D" id="1.10.287.130">
    <property type="match status" value="1"/>
</dbReference>
<comment type="caution">
    <text evidence="17">The sequence shown here is derived from an EMBL/GenBank/DDBJ whole genome shotgun (WGS) entry which is preliminary data.</text>
</comment>
<dbReference type="InterPro" id="IPR036097">
    <property type="entry name" value="HisK_dim/P_sf"/>
</dbReference>
<keyword evidence="12" id="KW-0902">Two-component regulatory system</keyword>
<evidence type="ECO:0000313" key="17">
    <source>
        <dbReference type="EMBL" id="TMN22743.1"/>
    </source>
</evidence>
<dbReference type="Gene3D" id="6.10.340.10">
    <property type="match status" value="1"/>
</dbReference>
<evidence type="ECO:0000256" key="3">
    <source>
        <dbReference type="ARBA" id="ARBA00012438"/>
    </source>
</evidence>
<dbReference type="Pfam" id="PF00512">
    <property type="entry name" value="HisKA"/>
    <property type="match status" value="1"/>
</dbReference>
<accession>A0A5S3R7V4</accession>
<dbReference type="EMBL" id="VCIA01000001">
    <property type="protein sequence ID" value="TMN22743.1"/>
    <property type="molecule type" value="Genomic_DNA"/>
</dbReference>
<name>A0A5S3R7V4_9BACI</name>
<keyword evidence="13 14" id="KW-0472">Membrane</keyword>
<organism evidence="17 18">
    <name type="scientific">Lentibacillus cibarius</name>
    <dbReference type="NCBI Taxonomy" id="2583219"/>
    <lineage>
        <taxon>Bacteria</taxon>
        <taxon>Bacillati</taxon>
        <taxon>Bacillota</taxon>
        <taxon>Bacilli</taxon>
        <taxon>Bacillales</taxon>
        <taxon>Bacillaceae</taxon>
        <taxon>Lentibacillus</taxon>
    </lineage>
</organism>
<evidence type="ECO:0000256" key="2">
    <source>
        <dbReference type="ARBA" id="ARBA00004651"/>
    </source>
</evidence>
<keyword evidence="9 17" id="KW-0418">Kinase</keyword>
<evidence type="ECO:0000313" key="18">
    <source>
        <dbReference type="Proteomes" id="UP000306980"/>
    </source>
</evidence>
<dbReference type="InterPro" id="IPR036890">
    <property type="entry name" value="HATPase_C_sf"/>
</dbReference>
<dbReference type="SUPFAM" id="SSF55874">
    <property type="entry name" value="ATPase domain of HSP90 chaperone/DNA topoisomerase II/histidine kinase"/>
    <property type="match status" value="1"/>
</dbReference>
<dbReference type="InterPro" id="IPR003661">
    <property type="entry name" value="HisK_dim/P_dom"/>
</dbReference>
<evidence type="ECO:0000256" key="4">
    <source>
        <dbReference type="ARBA" id="ARBA00022475"/>
    </source>
</evidence>
<gene>
    <name evidence="17" type="ORF">FFL34_12030</name>
</gene>
<dbReference type="PANTHER" id="PTHR45528">
    <property type="entry name" value="SENSOR HISTIDINE KINASE CPXA"/>
    <property type="match status" value="1"/>
</dbReference>
<dbReference type="FunFam" id="3.30.565.10:FF:000006">
    <property type="entry name" value="Sensor histidine kinase WalK"/>
    <property type="match status" value="1"/>
</dbReference>
<comment type="catalytic activity">
    <reaction evidence="1">
        <text>ATP + protein L-histidine = ADP + protein N-phospho-L-histidine.</text>
        <dbReference type="EC" id="2.7.13.3"/>
    </reaction>
</comment>
<evidence type="ECO:0000256" key="5">
    <source>
        <dbReference type="ARBA" id="ARBA00022553"/>
    </source>
</evidence>